<organism evidence="2 3">
    <name type="scientific">Toxocara canis</name>
    <name type="common">Canine roundworm</name>
    <dbReference type="NCBI Taxonomy" id="6265"/>
    <lineage>
        <taxon>Eukaryota</taxon>
        <taxon>Metazoa</taxon>
        <taxon>Ecdysozoa</taxon>
        <taxon>Nematoda</taxon>
        <taxon>Chromadorea</taxon>
        <taxon>Rhabditida</taxon>
        <taxon>Spirurina</taxon>
        <taxon>Ascaridomorpha</taxon>
        <taxon>Ascaridoidea</taxon>
        <taxon>Toxocaridae</taxon>
        <taxon>Toxocara</taxon>
    </lineage>
</organism>
<comment type="caution">
    <text evidence="2">The sequence shown here is derived from an EMBL/GenBank/DDBJ whole genome shotgun (WGS) entry which is preliminary data.</text>
</comment>
<protein>
    <submittedName>
        <fullName evidence="2">Uncharacterized protein</fullName>
    </submittedName>
</protein>
<evidence type="ECO:0000256" key="1">
    <source>
        <dbReference type="SAM" id="MobiDB-lite"/>
    </source>
</evidence>
<feature type="region of interest" description="Disordered" evidence="1">
    <location>
        <begin position="225"/>
        <end position="247"/>
    </location>
</feature>
<reference evidence="2 3" key="1">
    <citation type="submission" date="2014-11" db="EMBL/GenBank/DDBJ databases">
        <title>Genetic blueprint of the zoonotic pathogen Toxocara canis.</title>
        <authorList>
            <person name="Zhu X.-Q."/>
            <person name="Korhonen P.K."/>
            <person name="Cai H."/>
            <person name="Young N.D."/>
            <person name="Nejsum P."/>
            <person name="von Samson-Himmelstjerna G."/>
            <person name="Boag P.R."/>
            <person name="Tan P."/>
            <person name="Li Q."/>
            <person name="Min J."/>
            <person name="Yang Y."/>
            <person name="Wang X."/>
            <person name="Fang X."/>
            <person name="Hall R.S."/>
            <person name="Hofmann A."/>
            <person name="Sternberg P.W."/>
            <person name="Jex A.R."/>
            <person name="Gasser R.B."/>
        </authorList>
    </citation>
    <scope>NUCLEOTIDE SEQUENCE [LARGE SCALE GENOMIC DNA]</scope>
    <source>
        <strain evidence="2">PN_DK_2014</strain>
    </source>
</reference>
<dbReference type="AlphaFoldDB" id="A0A0B2VDM3"/>
<proteinExistence type="predicted"/>
<evidence type="ECO:0000313" key="3">
    <source>
        <dbReference type="Proteomes" id="UP000031036"/>
    </source>
</evidence>
<accession>A0A0B2VDM3</accession>
<sequence length="439" mass="49456">MRIPLTLSTLITVIESYFMNAPLNLGEKPILPPIRANSTHAIYFYDGVFRYEPLHAIVESAIETTSKIPLTLSYRSSISSANHISKNSSNTKFNDHTNELEQSVANRIVNFSSFDTSTTSIAQVPIESGSIPDDLKRMNKKKTSFVTSSSSKNEYLKTTKPLHTKRINTTEIFEENNEKMRSTTTPMKQQQHQQQEERRFSTKQIPKELYVSKRTTVEYVWRTESNDSTAEDERRDRKPNTTTASDEETTVINSYANELVNETASNITTAIQKRLDATKESPITSTKPTTDEPVTRITSTTVNNFSVDSNLKPASSTDTISTTTMAKTGGTYSTYRIMESNESNILATDTEAINWYDGLNDGYSEQLEIDSANETANTNAGMPMENIEQFGIEIYSENSTHLPLMKITSSSIAISESNDSTTGCFYCLNWYTNFYRFNK</sequence>
<dbReference type="EMBL" id="JPKZ01001896">
    <property type="protein sequence ID" value="KHN79569.1"/>
    <property type="molecule type" value="Genomic_DNA"/>
</dbReference>
<keyword evidence="3" id="KW-1185">Reference proteome</keyword>
<dbReference type="Proteomes" id="UP000031036">
    <property type="component" value="Unassembled WGS sequence"/>
</dbReference>
<gene>
    <name evidence="2" type="ORF">Tcan_06834</name>
</gene>
<name>A0A0B2VDM3_TOXCA</name>
<evidence type="ECO:0000313" key="2">
    <source>
        <dbReference type="EMBL" id="KHN79569.1"/>
    </source>
</evidence>